<keyword evidence="1" id="KW-0812">Transmembrane</keyword>
<keyword evidence="1" id="KW-0472">Membrane</keyword>
<dbReference type="GO" id="GO:0005886">
    <property type="term" value="C:plasma membrane"/>
    <property type="evidence" value="ECO:0007669"/>
    <property type="project" value="UniProtKB-SubCell"/>
</dbReference>
<feature type="transmembrane region" description="Helical" evidence="1">
    <location>
        <begin position="356"/>
        <end position="380"/>
    </location>
</feature>
<dbReference type="KEGG" id="metu:GNH96_06495"/>
<proteinExistence type="predicted"/>
<evidence type="ECO:0000259" key="2">
    <source>
        <dbReference type="Pfam" id="PF12704"/>
    </source>
</evidence>
<feature type="domain" description="MacB-like periplasmic core" evidence="2">
    <location>
        <begin position="93"/>
        <end position="203"/>
    </location>
</feature>
<dbReference type="InterPro" id="IPR025857">
    <property type="entry name" value="MacB_PCD"/>
</dbReference>
<dbReference type="InterPro" id="IPR051125">
    <property type="entry name" value="ABC-4/HrtB_transporter"/>
</dbReference>
<dbReference type="PANTHER" id="PTHR43738:SF2">
    <property type="entry name" value="ABC TRANSPORTER PERMEASE"/>
    <property type="match status" value="1"/>
</dbReference>
<protein>
    <submittedName>
        <fullName evidence="3">FtsX-like permease family protein</fullName>
    </submittedName>
</protein>
<accession>A0A858Q725</accession>
<dbReference type="RefSeq" id="WP_169602934.1">
    <property type="nucleotide sequence ID" value="NZ_CP046565.1"/>
</dbReference>
<dbReference type="Pfam" id="PF12704">
    <property type="entry name" value="MacB_PCD"/>
    <property type="match status" value="1"/>
</dbReference>
<reference evidence="4" key="1">
    <citation type="submission" date="2019-12" db="EMBL/GenBank/DDBJ databases">
        <authorList>
            <person name="Awala S.I."/>
            <person name="Rhee S.K."/>
        </authorList>
    </citation>
    <scope>NUCLEOTIDE SEQUENCE [LARGE SCALE GENOMIC DNA]</scope>
    <source>
        <strain evidence="4">IM1</strain>
    </source>
</reference>
<gene>
    <name evidence="3" type="ORF">GNH96_06495</name>
</gene>
<keyword evidence="4" id="KW-1185">Reference proteome</keyword>
<evidence type="ECO:0000256" key="1">
    <source>
        <dbReference type="SAM" id="Phobius"/>
    </source>
</evidence>
<name>A0A858Q725_9GAMM</name>
<feature type="transmembrane region" description="Helical" evidence="1">
    <location>
        <begin position="313"/>
        <end position="335"/>
    </location>
</feature>
<dbReference type="AlphaFoldDB" id="A0A858Q725"/>
<evidence type="ECO:0000313" key="4">
    <source>
        <dbReference type="Proteomes" id="UP000503004"/>
    </source>
</evidence>
<keyword evidence="1" id="KW-1133">Transmembrane helix</keyword>
<organism evidence="3 4">
    <name type="scientific">Methylococcus geothermalis</name>
    <dbReference type="NCBI Taxonomy" id="2681310"/>
    <lineage>
        <taxon>Bacteria</taxon>
        <taxon>Pseudomonadati</taxon>
        <taxon>Pseudomonadota</taxon>
        <taxon>Gammaproteobacteria</taxon>
        <taxon>Methylococcales</taxon>
        <taxon>Methylococcaceae</taxon>
        <taxon>Methylococcus</taxon>
    </lineage>
</organism>
<dbReference type="EMBL" id="CP046565">
    <property type="protein sequence ID" value="QJD29649.1"/>
    <property type="molecule type" value="Genomic_DNA"/>
</dbReference>
<evidence type="ECO:0000313" key="3">
    <source>
        <dbReference type="EMBL" id="QJD29649.1"/>
    </source>
</evidence>
<dbReference type="PANTHER" id="PTHR43738">
    <property type="entry name" value="ABC TRANSPORTER, MEMBRANE PROTEIN"/>
    <property type="match status" value="1"/>
</dbReference>
<sequence>MRHDFYLAWRYLRHHRTRTLILVLCLSLIAALPLGLHRVLDAGEYWMTRRAEATPLLVGARGSAVDLTLGALYFSEAGVPSIRMQEADRIAATGWADPLPIYARYRVQGQPLIGVTLDYFDFRGLVPAQGELPAILGDCVLGADVAERLGLGPGDTLASSSGNAFDLAGTYPLKLHVTGVLAKAHSPDDHAVFVDLQTAWIIEGLGHGHAETQAAPTQPDSPFGAATVRRADAGLLTYTEITPENLGSFHFHGDPATYPISAVIALPHDARSATLLRGRYLDDKSATEMIRPLDVTRGLLENIFRVGALFDGILLLVVAIAFLLVALVFALSLRLRQREIETIYLLGCARLAVMRLLFAEILLIALLAGAVCAAVLYTAAPHASDLARHFILS</sequence>
<dbReference type="Proteomes" id="UP000503004">
    <property type="component" value="Chromosome"/>
</dbReference>